<dbReference type="InterPro" id="IPR011989">
    <property type="entry name" value="ARM-like"/>
</dbReference>
<keyword evidence="5" id="KW-0472">Membrane</keyword>
<gene>
    <name evidence="6" type="ordered locus">Cyast_1626</name>
</gene>
<evidence type="ECO:0000256" key="1">
    <source>
        <dbReference type="ARBA" id="ARBA00022549"/>
    </source>
</evidence>
<name>K9YM83_CYASC</name>
<keyword evidence="1" id="KW-0042">Antenna complex</keyword>
<evidence type="ECO:0000313" key="6">
    <source>
        <dbReference type="EMBL" id="AFZ47587.1"/>
    </source>
</evidence>
<keyword evidence="5" id="KW-1133">Transmembrane helix</keyword>
<dbReference type="STRING" id="292563.Cyast_1626"/>
<dbReference type="EMBL" id="CP003940">
    <property type="protein sequence ID" value="AFZ47587.1"/>
    <property type="molecule type" value="Genomic_DNA"/>
</dbReference>
<dbReference type="Proteomes" id="UP000010483">
    <property type="component" value="Chromosome"/>
</dbReference>
<dbReference type="SUPFAM" id="SSF48371">
    <property type="entry name" value="ARM repeat"/>
    <property type="match status" value="1"/>
</dbReference>
<feature type="repeat" description="TPR" evidence="4">
    <location>
        <begin position="52"/>
        <end position="85"/>
    </location>
</feature>
<evidence type="ECO:0000313" key="7">
    <source>
        <dbReference type="Proteomes" id="UP000010483"/>
    </source>
</evidence>
<dbReference type="InterPro" id="IPR016024">
    <property type="entry name" value="ARM-type_fold"/>
</dbReference>
<evidence type="ECO:0000256" key="3">
    <source>
        <dbReference type="ARBA" id="ARBA00022738"/>
    </source>
</evidence>
<protein>
    <submittedName>
        <fullName evidence="6">HEAT domain containing protein</fullName>
    </submittedName>
</protein>
<keyword evidence="7" id="KW-1185">Reference proteome</keyword>
<reference evidence="7" key="1">
    <citation type="journal article" date="2013" name="Proc. Natl. Acad. Sci. U.S.A.">
        <title>Improving the coverage of the cyanobacterial phylum using diversity-driven genome sequencing.</title>
        <authorList>
            <person name="Shih P.M."/>
            <person name="Wu D."/>
            <person name="Latifi A."/>
            <person name="Axen S.D."/>
            <person name="Fewer D.P."/>
            <person name="Talla E."/>
            <person name="Calteau A."/>
            <person name="Cai F."/>
            <person name="Tandeau de Marsac N."/>
            <person name="Rippka R."/>
            <person name="Herdman M."/>
            <person name="Sivonen K."/>
            <person name="Coursin T."/>
            <person name="Laurent T."/>
            <person name="Goodwin L."/>
            <person name="Nolan M."/>
            <person name="Davenport K.W."/>
            <person name="Han C.S."/>
            <person name="Rubin E.M."/>
            <person name="Eisen J.A."/>
            <person name="Woyke T."/>
            <person name="Gugger M."/>
            <person name="Kerfeld C.A."/>
        </authorList>
    </citation>
    <scope>NUCLEOTIDE SEQUENCE [LARGE SCALE GENOMIC DNA]</scope>
    <source>
        <strain evidence="7">ATCC 29140 / PCC 7202</strain>
    </source>
</reference>
<proteinExistence type="predicted"/>
<dbReference type="InterPro" id="IPR000357">
    <property type="entry name" value="HEAT"/>
</dbReference>
<dbReference type="KEGG" id="csn:Cyast_1626"/>
<dbReference type="PROSITE" id="PS50005">
    <property type="entry name" value="TPR"/>
    <property type="match status" value="1"/>
</dbReference>
<accession>K9YM83</accession>
<dbReference type="eggNOG" id="COG1413">
    <property type="taxonomic scope" value="Bacteria"/>
</dbReference>
<evidence type="ECO:0000256" key="4">
    <source>
        <dbReference type="PROSITE-ProRule" id="PRU00339"/>
    </source>
</evidence>
<dbReference type="InterPro" id="IPR011990">
    <property type="entry name" value="TPR-like_helical_dom_sf"/>
</dbReference>
<feature type="transmembrane region" description="Helical" evidence="5">
    <location>
        <begin position="112"/>
        <end position="140"/>
    </location>
</feature>
<dbReference type="Gene3D" id="1.25.10.10">
    <property type="entry name" value="Leucine-rich Repeat Variant"/>
    <property type="match status" value="1"/>
</dbReference>
<keyword evidence="2" id="KW-0677">Repeat</keyword>
<evidence type="ECO:0000256" key="5">
    <source>
        <dbReference type="SAM" id="Phobius"/>
    </source>
</evidence>
<keyword evidence="4" id="KW-0802">TPR repeat</keyword>
<organism evidence="6 7">
    <name type="scientific">Cyanobacterium stanieri (strain ATCC 29140 / PCC 7202)</name>
    <dbReference type="NCBI Taxonomy" id="292563"/>
    <lineage>
        <taxon>Bacteria</taxon>
        <taxon>Bacillati</taxon>
        <taxon>Cyanobacteriota</taxon>
        <taxon>Cyanophyceae</taxon>
        <taxon>Oscillatoriophycideae</taxon>
        <taxon>Chroococcales</taxon>
        <taxon>Geminocystaceae</taxon>
        <taxon>Cyanobacterium</taxon>
    </lineage>
</organism>
<dbReference type="HOGENOM" id="CLU_796243_0_0_3"/>
<dbReference type="Gene3D" id="1.25.40.10">
    <property type="entry name" value="Tetratricopeptide repeat domain"/>
    <property type="match status" value="1"/>
</dbReference>
<keyword evidence="3" id="KW-0605">Phycobilisome</keyword>
<sequence>MNSKKWLLKLTLFIIFCNLFPNLSSPNNSQISYKVRAIASAQEINQDPAVLYDENMQRGYQATNNRQYEEALNYFRTALSHRPEDAYAQRAINNVETMMANRDNNTWNMDNILFMLLISLVILVIIISITLIIIGIKILANNNNSAKKISQRKVEQLSLNNDDNILEKKELSNAQGQLAKRINPEVKKPRDKTEELLQELVQGESKNRSKIIWRLASEADSRAIAPLLDIMIKSNSQEKTLILEAISQIAFNSIKPINQALILSLQDDHGNVRKNALRDITKVYELIIQIQPIITQTAYNDPDPEVREIALLALEKIASNQNMLPDDNHQDYAQEVDATLIEDNRNVE</sequence>
<dbReference type="AlphaFoldDB" id="K9YM83"/>
<dbReference type="GO" id="GO:0030089">
    <property type="term" value="C:phycobilisome"/>
    <property type="evidence" value="ECO:0007669"/>
    <property type="project" value="UniProtKB-KW"/>
</dbReference>
<evidence type="ECO:0000256" key="2">
    <source>
        <dbReference type="ARBA" id="ARBA00022737"/>
    </source>
</evidence>
<dbReference type="Pfam" id="PF02985">
    <property type="entry name" value="HEAT"/>
    <property type="match status" value="1"/>
</dbReference>
<keyword evidence="5" id="KW-0812">Transmembrane</keyword>
<dbReference type="InterPro" id="IPR019734">
    <property type="entry name" value="TPR_rpt"/>
</dbReference>
<dbReference type="BioCyc" id="CSTA292563:G1353-1636-MONOMER"/>